<name>A0A395VR64_BACOV</name>
<dbReference type="SMART" id="SM00342">
    <property type="entry name" value="HTH_ARAC"/>
    <property type="match status" value="1"/>
</dbReference>
<proteinExistence type="predicted"/>
<dbReference type="GO" id="GO:0003700">
    <property type="term" value="F:DNA-binding transcription factor activity"/>
    <property type="evidence" value="ECO:0007669"/>
    <property type="project" value="InterPro"/>
</dbReference>
<dbReference type="RefSeq" id="WP_118419410.1">
    <property type="nucleotide sequence ID" value="NZ_QRVZ01000053.1"/>
</dbReference>
<dbReference type="Pfam" id="PF02518">
    <property type="entry name" value="HATPase_c"/>
    <property type="match status" value="1"/>
</dbReference>
<dbReference type="Pfam" id="PF00072">
    <property type="entry name" value="Response_reg"/>
    <property type="match status" value="1"/>
</dbReference>
<organism evidence="13 14">
    <name type="scientific">Bacteroides ovatus</name>
    <dbReference type="NCBI Taxonomy" id="28116"/>
    <lineage>
        <taxon>Bacteria</taxon>
        <taxon>Pseudomonadati</taxon>
        <taxon>Bacteroidota</taxon>
        <taxon>Bacteroidia</taxon>
        <taxon>Bacteroidales</taxon>
        <taxon>Bacteroidaceae</taxon>
        <taxon>Bacteroides</taxon>
    </lineage>
</organism>
<dbReference type="PROSITE" id="PS50110">
    <property type="entry name" value="RESPONSE_REGULATORY"/>
    <property type="match status" value="1"/>
</dbReference>
<dbReference type="InterPro" id="IPR036890">
    <property type="entry name" value="HATPase_C_sf"/>
</dbReference>
<dbReference type="Pfam" id="PF12833">
    <property type="entry name" value="HTH_18"/>
    <property type="match status" value="1"/>
</dbReference>
<keyword evidence="3 9" id="KW-0597">Phosphoprotein</keyword>
<evidence type="ECO:0000256" key="9">
    <source>
        <dbReference type="PROSITE-ProRule" id="PRU00169"/>
    </source>
</evidence>
<feature type="domain" description="Histidine kinase" evidence="11">
    <location>
        <begin position="1"/>
        <end position="169"/>
    </location>
</feature>
<dbReference type="InterPro" id="IPR009057">
    <property type="entry name" value="Homeodomain-like_sf"/>
</dbReference>
<dbReference type="EC" id="2.7.13.3" evidence="2"/>
<evidence type="ECO:0000256" key="4">
    <source>
        <dbReference type="ARBA" id="ARBA00022679"/>
    </source>
</evidence>
<comment type="catalytic activity">
    <reaction evidence="1">
        <text>ATP + protein L-histidine = ADP + protein N-phospho-L-histidine.</text>
        <dbReference type="EC" id="2.7.13.3"/>
    </reaction>
</comment>
<dbReference type="FunFam" id="3.30.565.10:FF:000006">
    <property type="entry name" value="Sensor histidine kinase WalK"/>
    <property type="match status" value="1"/>
</dbReference>
<dbReference type="GO" id="GO:0043565">
    <property type="term" value="F:sequence-specific DNA binding"/>
    <property type="evidence" value="ECO:0007669"/>
    <property type="project" value="InterPro"/>
</dbReference>
<accession>A0A395VR64</accession>
<evidence type="ECO:0000256" key="5">
    <source>
        <dbReference type="ARBA" id="ARBA00022777"/>
    </source>
</evidence>
<sequence>INQLLDFQKLESTALQLNLKKCNVNALVSDIFNQFCGSAELRGLTLHLCLPHEEINMMIDSEKMSKILVNLIGNAMKYAKSRIELKVLSVDDEVRIEVTDDGPGIPEDQRDKIFQAFYQLPDDPVASSKGTGIGLAFARSLAEAHHGSLFLENSSEGGASFVLSLPLGTVETEDVSDELTETDAVDVGEEVTSVSEFANRRFTVLLVEDNLELLNLTREALSTWFRVIRAGNGKEALEILTRQSVDVIVSDVMMPEMDGLELCNHVKSDMAYSHIPVILLTAKTTLESKVEGLESGADVYLEKPFSVKQLYKQIENLLKLRLAFHKQMTDITIGSSSSLSDFAISQKDVEFIDKINAILSEQVINENYSIDILADQMNMSHSNLYRKMKGLFGMPPNNYVKNFRLNKAAELIANGVRIAEAAERLGFASSSHFAKCFKEKFGMLPKDYK</sequence>
<dbReference type="SUPFAM" id="SSF55874">
    <property type="entry name" value="ATPase domain of HSP90 chaperone/DNA topoisomerase II/histidine kinase"/>
    <property type="match status" value="1"/>
</dbReference>
<dbReference type="CDD" id="cd00075">
    <property type="entry name" value="HATPase"/>
    <property type="match status" value="1"/>
</dbReference>
<evidence type="ECO:0000256" key="7">
    <source>
        <dbReference type="ARBA" id="ARBA00023125"/>
    </source>
</evidence>
<reference evidence="13 14" key="1">
    <citation type="submission" date="2018-08" db="EMBL/GenBank/DDBJ databases">
        <title>A genome reference for cultivated species of the human gut microbiota.</title>
        <authorList>
            <person name="Zou Y."/>
            <person name="Xue W."/>
            <person name="Luo G."/>
        </authorList>
    </citation>
    <scope>NUCLEOTIDE SEQUENCE [LARGE SCALE GENOMIC DNA]</scope>
    <source>
        <strain evidence="13 14">AF20-9LB</strain>
    </source>
</reference>
<comment type="caution">
    <text evidence="13">The sequence shown here is derived from an EMBL/GenBank/DDBJ whole genome shotgun (WGS) entry which is preliminary data.</text>
</comment>
<evidence type="ECO:0000256" key="2">
    <source>
        <dbReference type="ARBA" id="ARBA00012438"/>
    </source>
</evidence>
<protein>
    <recommendedName>
        <fullName evidence="2">histidine kinase</fullName>
        <ecNumber evidence="2">2.7.13.3</ecNumber>
    </recommendedName>
</protein>
<keyword evidence="6" id="KW-0805">Transcription regulation</keyword>
<dbReference type="PANTHER" id="PTHR43547:SF2">
    <property type="entry name" value="HYBRID SIGNAL TRANSDUCTION HISTIDINE KINASE C"/>
    <property type="match status" value="1"/>
</dbReference>
<dbReference type="AlphaFoldDB" id="A0A395VR64"/>
<keyword evidence="5" id="KW-0418">Kinase</keyword>
<dbReference type="PRINTS" id="PR00344">
    <property type="entry name" value="BCTRLSENSOR"/>
</dbReference>
<dbReference type="Proteomes" id="UP000266492">
    <property type="component" value="Unassembled WGS sequence"/>
</dbReference>
<feature type="domain" description="HTH araC/xylS-type" evidence="10">
    <location>
        <begin position="353"/>
        <end position="449"/>
    </location>
</feature>
<feature type="non-terminal residue" evidence="13">
    <location>
        <position position="1"/>
    </location>
</feature>
<dbReference type="InterPro" id="IPR003594">
    <property type="entry name" value="HATPase_dom"/>
</dbReference>
<evidence type="ECO:0000313" key="14">
    <source>
        <dbReference type="Proteomes" id="UP000266492"/>
    </source>
</evidence>
<evidence type="ECO:0000256" key="8">
    <source>
        <dbReference type="ARBA" id="ARBA00023163"/>
    </source>
</evidence>
<feature type="domain" description="Response regulatory" evidence="12">
    <location>
        <begin position="203"/>
        <end position="318"/>
    </location>
</feature>
<gene>
    <name evidence="13" type="ORF">DWX70_26950</name>
</gene>
<dbReference type="PROSITE" id="PS50109">
    <property type="entry name" value="HIS_KIN"/>
    <property type="match status" value="1"/>
</dbReference>
<dbReference type="EMBL" id="QRVZ01000053">
    <property type="protein sequence ID" value="RGS77507.1"/>
    <property type="molecule type" value="Genomic_DNA"/>
</dbReference>
<dbReference type="SMART" id="SM00448">
    <property type="entry name" value="REC"/>
    <property type="match status" value="1"/>
</dbReference>
<evidence type="ECO:0000259" key="11">
    <source>
        <dbReference type="PROSITE" id="PS50109"/>
    </source>
</evidence>
<dbReference type="PROSITE" id="PS00041">
    <property type="entry name" value="HTH_ARAC_FAMILY_1"/>
    <property type="match status" value="1"/>
</dbReference>
<dbReference type="SUPFAM" id="SSF46689">
    <property type="entry name" value="Homeodomain-like"/>
    <property type="match status" value="1"/>
</dbReference>
<keyword evidence="4" id="KW-0808">Transferase</keyword>
<dbReference type="SMART" id="SM00387">
    <property type="entry name" value="HATPase_c"/>
    <property type="match status" value="1"/>
</dbReference>
<dbReference type="PANTHER" id="PTHR43547">
    <property type="entry name" value="TWO-COMPONENT HISTIDINE KINASE"/>
    <property type="match status" value="1"/>
</dbReference>
<dbReference type="SUPFAM" id="SSF52172">
    <property type="entry name" value="CheY-like"/>
    <property type="match status" value="1"/>
</dbReference>
<dbReference type="InterPro" id="IPR018060">
    <property type="entry name" value="HTH_AraC"/>
</dbReference>
<dbReference type="PROSITE" id="PS01124">
    <property type="entry name" value="HTH_ARAC_FAMILY_2"/>
    <property type="match status" value="1"/>
</dbReference>
<dbReference type="Gene3D" id="3.30.565.10">
    <property type="entry name" value="Histidine kinase-like ATPase, C-terminal domain"/>
    <property type="match status" value="1"/>
</dbReference>
<dbReference type="InterPro" id="IPR001789">
    <property type="entry name" value="Sig_transdc_resp-reg_receiver"/>
</dbReference>
<dbReference type="CDD" id="cd17574">
    <property type="entry name" value="REC_OmpR"/>
    <property type="match status" value="1"/>
</dbReference>
<dbReference type="InterPro" id="IPR011006">
    <property type="entry name" value="CheY-like_superfamily"/>
</dbReference>
<evidence type="ECO:0000256" key="3">
    <source>
        <dbReference type="ARBA" id="ARBA00022553"/>
    </source>
</evidence>
<dbReference type="InterPro" id="IPR005467">
    <property type="entry name" value="His_kinase_dom"/>
</dbReference>
<evidence type="ECO:0000256" key="1">
    <source>
        <dbReference type="ARBA" id="ARBA00000085"/>
    </source>
</evidence>
<keyword evidence="8" id="KW-0804">Transcription</keyword>
<feature type="modified residue" description="4-aspartylphosphate" evidence="9">
    <location>
        <position position="251"/>
    </location>
</feature>
<evidence type="ECO:0000313" key="13">
    <source>
        <dbReference type="EMBL" id="RGS77507.1"/>
    </source>
</evidence>
<dbReference type="InterPro" id="IPR018062">
    <property type="entry name" value="HTH_AraC-typ_CS"/>
</dbReference>
<dbReference type="GO" id="GO:0000155">
    <property type="term" value="F:phosphorelay sensor kinase activity"/>
    <property type="evidence" value="ECO:0007669"/>
    <property type="project" value="TreeGrafter"/>
</dbReference>
<evidence type="ECO:0000259" key="12">
    <source>
        <dbReference type="PROSITE" id="PS50110"/>
    </source>
</evidence>
<evidence type="ECO:0000259" key="10">
    <source>
        <dbReference type="PROSITE" id="PS01124"/>
    </source>
</evidence>
<keyword evidence="7" id="KW-0238">DNA-binding</keyword>
<dbReference type="Gene3D" id="1.10.10.60">
    <property type="entry name" value="Homeodomain-like"/>
    <property type="match status" value="1"/>
</dbReference>
<dbReference type="Gene3D" id="3.40.50.2300">
    <property type="match status" value="1"/>
</dbReference>
<dbReference type="InterPro" id="IPR004358">
    <property type="entry name" value="Sig_transdc_His_kin-like_C"/>
</dbReference>
<evidence type="ECO:0000256" key="6">
    <source>
        <dbReference type="ARBA" id="ARBA00023015"/>
    </source>
</evidence>